<dbReference type="GO" id="GO:0006874">
    <property type="term" value="P:intracellular calcium ion homeostasis"/>
    <property type="evidence" value="ECO:0007669"/>
    <property type="project" value="TreeGrafter"/>
</dbReference>
<evidence type="ECO:0000313" key="7">
    <source>
        <dbReference type="Proteomes" id="UP000324800"/>
    </source>
</evidence>
<evidence type="ECO:0000259" key="5">
    <source>
        <dbReference type="Pfam" id="PF00689"/>
    </source>
</evidence>
<organism evidence="6 7">
    <name type="scientific">Streblomastix strix</name>
    <dbReference type="NCBI Taxonomy" id="222440"/>
    <lineage>
        <taxon>Eukaryota</taxon>
        <taxon>Metamonada</taxon>
        <taxon>Preaxostyla</taxon>
        <taxon>Oxymonadida</taxon>
        <taxon>Streblomastigidae</taxon>
        <taxon>Streblomastix</taxon>
    </lineage>
</organism>
<dbReference type="AlphaFoldDB" id="A0A5J4UB53"/>
<gene>
    <name evidence="6" type="ORF">EZS28_037332</name>
</gene>
<dbReference type="PANTHER" id="PTHR24093">
    <property type="entry name" value="CATION TRANSPORTING ATPASE"/>
    <property type="match status" value="1"/>
</dbReference>
<dbReference type="OrthoDB" id="116380at2759"/>
<evidence type="ECO:0000256" key="1">
    <source>
        <dbReference type="ARBA" id="ARBA00004127"/>
    </source>
</evidence>
<proteinExistence type="predicted"/>
<sequence>IITDDNFASIVKAVMWGRNVYDSIRKFLQFQLTVNIAAIVIAVTGAIFAITPLRAVQMLWVNLIMDTLAALALATEGPTKELLKRRPYGRNDGIICPSMWRNTISAAIYQAVVIIILLFLWGGKADFNLPDKDLNERQLCSLLAENDEIFVSELMFPNGICRHYLLSPSVPVFSEQHFSFIFNTFIFMQIFNWIPSRKCYNELNFFSRIFANYVFLGIMFIVAALQIVIMLVPGLRDAFTVIPLTGALWGYTFLFSVLIIPFRFLISLLFPQEDPFHGDQGATNIDGLLYYYILI</sequence>
<feature type="transmembrane region" description="Helical" evidence="4">
    <location>
        <begin position="32"/>
        <end position="53"/>
    </location>
</feature>
<evidence type="ECO:0000313" key="6">
    <source>
        <dbReference type="EMBL" id="KAA6367141.1"/>
    </source>
</evidence>
<dbReference type="GO" id="GO:0005886">
    <property type="term" value="C:plasma membrane"/>
    <property type="evidence" value="ECO:0007669"/>
    <property type="project" value="TreeGrafter"/>
</dbReference>
<dbReference type="EMBL" id="SNRW01018639">
    <property type="protein sequence ID" value="KAA6367141.1"/>
    <property type="molecule type" value="Genomic_DNA"/>
</dbReference>
<dbReference type="InterPro" id="IPR006068">
    <property type="entry name" value="ATPase_P-typ_cation-transptr_C"/>
</dbReference>
<evidence type="ECO:0000256" key="2">
    <source>
        <dbReference type="ARBA" id="ARBA00022723"/>
    </source>
</evidence>
<keyword evidence="4" id="KW-1133">Transmembrane helix</keyword>
<dbReference type="GO" id="GO:0012505">
    <property type="term" value="C:endomembrane system"/>
    <property type="evidence" value="ECO:0007669"/>
    <property type="project" value="UniProtKB-SubCell"/>
</dbReference>
<name>A0A5J4UB53_9EUKA</name>
<dbReference type="GO" id="GO:0005388">
    <property type="term" value="F:P-type calcium transporter activity"/>
    <property type="evidence" value="ECO:0007669"/>
    <property type="project" value="TreeGrafter"/>
</dbReference>
<dbReference type="Proteomes" id="UP000324800">
    <property type="component" value="Unassembled WGS sequence"/>
</dbReference>
<feature type="transmembrane region" description="Helical" evidence="4">
    <location>
        <begin position="177"/>
        <end position="194"/>
    </location>
</feature>
<evidence type="ECO:0000256" key="3">
    <source>
        <dbReference type="ARBA" id="ARBA00022842"/>
    </source>
</evidence>
<protein>
    <submittedName>
        <fullName evidence="6">Putative Plasma membrane calcium-transporting ATPase 2</fullName>
    </submittedName>
</protein>
<dbReference type="PANTHER" id="PTHR24093:SF369">
    <property type="entry name" value="CALCIUM-TRANSPORTING ATPASE"/>
    <property type="match status" value="1"/>
</dbReference>
<feature type="transmembrane region" description="Helical" evidence="4">
    <location>
        <begin position="214"/>
        <end position="235"/>
    </location>
</feature>
<comment type="caution">
    <text evidence="6">The sequence shown here is derived from an EMBL/GenBank/DDBJ whole genome shotgun (WGS) entry which is preliminary data.</text>
</comment>
<feature type="transmembrane region" description="Helical" evidence="4">
    <location>
        <begin position="247"/>
        <end position="270"/>
    </location>
</feature>
<keyword evidence="4" id="KW-0812">Transmembrane</keyword>
<keyword evidence="4" id="KW-0472">Membrane</keyword>
<dbReference type="Gene3D" id="1.20.1110.10">
    <property type="entry name" value="Calcium-transporting ATPase, transmembrane domain"/>
    <property type="match status" value="1"/>
</dbReference>
<dbReference type="InterPro" id="IPR023298">
    <property type="entry name" value="ATPase_P-typ_TM_dom_sf"/>
</dbReference>
<reference evidence="6 7" key="1">
    <citation type="submission" date="2019-03" db="EMBL/GenBank/DDBJ databases">
        <title>Single cell metagenomics reveals metabolic interactions within the superorganism composed of flagellate Streblomastix strix and complex community of Bacteroidetes bacteria on its surface.</title>
        <authorList>
            <person name="Treitli S.C."/>
            <person name="Kolisko M."/>
            <person name="Husnik F."/>
            <person name="Keeling P."/>
            <person name="Hampl V."/>
        </authorList>
    </citation>
    <scope>NUCLEOTIDE SEQUENCE [LARGE SCALE GENOMIC DNA]</scope>
    <source>
        <strain evidence="6">ST1C</strain>
    </source>
</reference>
<feature type="non-terminal residue" evidence="6">
    <location>
        <position position="1"/>
    </location>
</feature>
<dbReference type="SUPFAM" id="SSF81665">
    <property type="entry name" value="Calcium ATPase, transmembrane domain M"/>
    <property type="match status" value="1"/>
</dbReference>
<evidence type="ECO:0000256" key="4">
    <source>
        <dbReference type="SAM" id="Phobius"/>
    </source>
</evidence>
<dbReference type="GO" id="GO:0046872">
    <property type="term" value="F:metal ion binding"/>
    <property type="evidence" value="ECO:0007669"/>
    <property type="project" value="UniProtKB-KW"/>
</dbReference>
<keyword evidence="3" id="KW-0460">Magnesium</keyword>
<dbReference type="Pfam" id="PF00689">
    <property type="entry name" value="Cation_ATPase_C"/>
    <property type="match status" value="1"/>
</dbReference>
<keyword evidence="2" id="KW-0479">Metal-binding</keyword>
<feature type="transmembrane region" description="Helical" evidence="4">
    <location>
        <begin position="99"/>
        <end position="121"/>
    </location>
</feature>
<accession>A0A5J4UB53</accession>
<feature type="domain" description="Cation-transporting P-type ATPase C-terminal" evidence="5">
    <location>
        <begin position="51"/>
        <end position="266"/>
    </location>
</feature>
<comment type="subcellular location">
    <subcellularLocation>
        <location evidence="1">Endomembrane system</location>
        <topology evidence="1">Multi-pass membrane protein</topology>
    </subcellularLocation>
</comment>